<gene>
    <name evidence="1" type="ORF">ACHE_70650A</name>
</gene>
<reference evidence="1" key="1">
    <citation type="submission" date="2021-01" db="EMBL/GenBank/DDBJ databases">
        <authorList>
            <consortium name="Aspergillus chevalieri M1 genome sequencing consortium"/>
            <person name="Kazuki M."/>
            <person name="Futagami T."/>
        </authorList>
    </citation>
    <scope>NUCLEOTIDE SEQUENCE</scope>
    <source>
        <strain evidence="1">M1</strain>
    </source>
</reference>
<sequence length="353" mass="40160">MAWEDDSDSYPMNHCNFYGASQNASLEDIFLHVQTHFPEARMLTLEGGHCKKPPLIRHFNNDPYGWSNTQSLAVLPNIQTFVMRGAWNIMRDYQHWKNMAEALPSIREWDCAYAKPKIEAYETIAGILIQLPPTLAHANISLDGFYNKGHVHNLWPSDEMNPPHLCNLLGEVAPRLESLTFTGKICHCFFHGMANFANRASMSRLKSLDLVVKSCCRDRRLQPAFPFFDEVSGITNINFIRSFEKLVAAGADSLGAHRSLEYVRIRFIDLDSACPLLNPYFQLVNNQCTGIWSDRILENLAESRPQARYAELTEGIYPQYGPNHQIVGAVFPRARPFAIYAANYRIIADATKF</sequence>
<dbReference type="EMBL" id="AP024422">
    <property type="protein sequence ID" value="BCR91807.1"/>
    <property type="molecule type" value="Genomic_DNA"/>
</dbReference>
<reference evidence="1" key="2">
    <citation type="submission" date="2021-02" db="EMBL/GenBank/DDBJ databases">
        <title>Aspergillus chevalieri M1 genome sequence.</title>
        <authorList>
            <person name="Kadooka C."/>
            <person name="Mori K."/>
            <person name="Futagami T."/>
        </authorList>
    </citation>
    <scope>NUCLEOTIDE SEQUENCE</scope>
    <source>
        <strain evidence="1">M1</strain>
    </source>
</reference>
<dbReference type="Proteomes" id="UP000637239">
    <property type="component" value="Chromosome 7"/>
</dbReference>
<protein>
    <submittedName>
        <fullName evidence="1">Uncharacterized protein</fullName>
    </submittedName>
</protein>
<proteinExistence type="predicted"/>
<accession>A0A7R7VVZ4</accession>
<evidence type="ECO:0000313" key="1">
    <source>
        <dbReference type="EMBL" id="BCR91807.1"/>
    </source>
</evidence>
<dbReference type="GeneID" id="66986165"/>
<organism evidence="1 2">
    <name type="scientific">Aspergillus chevalieri</name>
    <name type="common">Eurotium chevalieri</name>
    <dbReference type="NCBI Taxonomy" id="182096"/>
    <lineage>
        <taxon>Eukaryota</taxon>
        <taxon>Fungi</taxon>
        <taxon>Dikarya</taxon>
        <taxon>Ascomycota</taxon>
        <taxon>Pezizomycotina</taxon>
        <taxon>Eurotiomycetes</taxon>
        <taxon>Eurotiomycetidae</taxon>
        <taxon>Eurotiales</taxon>
        <taxon>Aspergillaceae</taxon>
        <taxon>Aspergillus</taxon>
        <taxon>Aspergillus subgen. Aspergillus</taxon>
    </lineage>
</organism>
<dbReference type="AlphaFoldDB" id="A0A7R7VVZ4"/>
<evidence type="ECO:0000313" key="2">
    <source>
        <dbReference type="Proteomes" id="UP000637239"/>
    </source>
</evidence>
<dbReference type="RefSeq" id="XP_043140329.1">
    <property type="nucleotide sequence ID" value="XM_043283006.1"/>
</dbReference>
<keyword evidence="2" id="KW-1185">Reference proteome</keyword>
<dbReference type="KEGG" id="ache:ACHE_70650A"/>
<name>A0A7R7VVZ4_ASPCH</name>